<accession>A0A1M6ZTT3</accession>
<keyword evidence="3" id="KW-1185">Reference proteome</keyword>
<dbReference type="RefSeq" id="WP_073279441.1">
    <property type="nucleotide sequence ID" value="NZ_FRAC01000030.1"/>
</dbReference>
<protein>
    <submittedName>
        <fullName evidence="2">Uncharacterized protein</fullName>
    </submittedName>
</protein>
<gene>
    <name evidence="2" type="ORF">SAMN02745136_04664</name>
</gene>
<evidence type="ECO:0000256" key="1">
    <source>
        <dbReference type="SAM" id="Coils"/>
    </source>
</evidence>
<evidence type="ECO:0000313" key="3">
    <source>
        <dbReference type="Proteomes" id="UP000184386"/>
    </source>
</evidence>
<sequence>MSDFILEYDMLESIAAYSKSLGKRAGEYEESLEKKMISGIASITGPSTGYLQSASDSVRDKANALNQKSDVFYHYAEQITNLLETAERIDQEVADAITAQREYFLDHHKSLRLDDWKAKLLGLLMDLKNSIPLLGTIADLLEGLDTVIESLEDSIRHWYECEGGKYVIGEIAAIAEACLAVAIFAATFPISTFTGFCLAVGFGIAALNSCVNVKTSYKAAEAAMEGNPALAEIYGKQDTLSDVLRQKNYGNGTMNDLSNFTAGALDVTEAVCITVGMAGQIVNLFKKSYNLLKYRKSLNYSGLQNNLESGSVKLENVIKEEYKSTKNIGLADDTGAVGELEKSADLIKGSGAGVKSSLKTTEVTPPGSSHPVKVYTDGNAQINTGKIDTYMRGKVELDVDAVKSRINELKNIKKTNTETFNKNMKSELKSCEDKLHNYQRSQEMSKTLNNAGILDNAENNQMIAEELLEAAKSAKTGNTEIISYIKGANGKIQVVSRWKILDDGTPYLATVILKPIK</sequence>
<feature type="coiled-coil region" evidence="1">
    <location>
        <begin position="421"/>
        <end position="474"/>
    </location>
</feature>
<dbReference type="STRING" id="1121322.SAMN02745136_04664"/>
<evidence type="ECO:0000313" key="2">
    <source>
        <dbReference type="EMBL" id="SHL33908.1"/>
    </source>
</evidence>
<dbReference type="Proteomes" id="UP000184386">
    <property type="component" value="Unassembled WGS sequence"/>
</dbReference>
<dbReference type="AlphaFoldDB" id="A0A1M6ZTT3"/>
<proteinExistence type="predicted"/>
<dbReference type="OrthoDB" id="2066857at2"/>
<dbReference type="EMBL" id="FRAC01000030">
    <property type="protein sequence ID" value="SHL33908.1"/>
    <property type="molecule type" value="Genomic_DNA"/>
</dbReference>
<keyword evidence="1" id="KW-0175">Coiled coil</keyword>
<organism evidence="2 3">
    <name type="scientific">Anaerocolumna jejuensis DSM 15929</name>
    <dbReference type="NCBI Taxonomy" id="1121322"/>
    <lineage>
        <taxon>Bacteria</taxon>
        <taxon>Bacillati</taxon>
        <taxon>Bacillota</taxon>
        <taxon>Clostridia</taxon>
        <taxon>Lachnospirales</taxon>
        <taxon>Lachnospiraceae</taxon>
        <taxon>Anaerocolumna</taxon>
    </lineage>
</organism>
<reference evidence="2 3" key="1">
    <citation type="submission" date="2016-11" db="EMBL/GenBank/DDBJ databases">
        <authorList>
            <person name="Jaros S."/>
            <person name="Januszkiewicz K."/>
            <person name="Wedrychowicz H."/>
        </authorList>
    </citation>
    <scope>NUCLEOTIDE SEQUENCE [LARGE SCALE GENOMIC DNA]</scope>
    <source>
        <strain evidence="2 3">DSM 15929</strain>
    </source>
</reference>
<dbReference type="CDD" id="cd20723">
    <property type="entry name" value="CdiA-CT_Ec-like"/>
    <property type="match status" value="1"/>
</dbReference>
<name>A0A1M6ZTT3_9FIRM</name>